<keyword evidence="1" id="KW-0732">Signal</keyword>
<accession>A0A2I2GKF3</accession>
<dbReference type="AlphaFoldDB" id="A0A2I2GKF3"/>
<dbReference type="EMBL" id="MSFO01000002">
    <property type="protein sequence ID" value="PLB53337.1"/>
    <property type="molecule type" value="Genomic_DNA"/>
</dbReference>
<feature type="chain" id="PRO_5014114226" evidence="1">
    <location>
        <begin position="19"/>
        <end position="195"/>
    </location>
</feature>
<dbReference type="OrthoDB" id="3501153at2759"/>
<evidence type="ECO:0000256" key="1">
    <source>
        <dbReference type="SAM" id="SignalP"/>
    </source>
</evidence>
<dbReference type="STRING" id="1392250.A0A2I2GKF3"/>
<feature type="non-terminal residue" evidence="2">
    <location>
        <position position="1"/>
    </location>
</feature>
<reference evidence="2 3" key="1">
    <citation type="submission" date="2016-12" db="EMBL/GenBank/DDBJ databases">
        <title>The genomes of Aspergillus section Nigri reveals drivers in fungal speciation.</title>
        <authorList>
            <consortium name="DOE Joint Genome Institute"/>
            <person name="Vesth T.C."/>
            <person name="Nybo J."/>
            <person name="Theobald S."/>
            <person name="Brandl J."/>
            <person name="Frisvad J.C."/>
            <person name="Nielsen K.F."/>
            <person name="Lyhne E.K."/>
            <person name="Kogle M.E."/>
            <person name="Kuo A."/>
            <person name="Riley R."/>
            <person name="Clum A."/>
            <person name="Nolan M."/>
            <person name="Lipzen A."/>
            <person name="Salamov A."/>
            <person name="Henrissat B."/>
            <person name="Wiebenga A."/>
            <person name="De Vries R.P."/>
            <person name="Grigoriev I.V."/>
            <person name="Mortensen U.H."/>
            <person name="Andersen M.R."/>
            <person name="Baker S.E."/>
        </authorList>
    </citation>
    <scope>NUCLEOTIDE SEQUENCE [LARGE SCALE GENOMIC DNA]</scope>
    <source>
        <strain evidence="2 3">IBT 23096</strain>
    </source>
</reference>
<proteinExistence type="predicted"/>
<gene>
    <name evidence="2" type="ORF">P170DRAFT_325644</name>
</gene>
<dbReference type="InterPro" id="IPR053008">
    <property type="entry name" value="Phomopsin_biosynth_assoc"/>
</dbReference>
<sequence>TIISSFAVILSLIAATLAISKHIPHKDSQTFHFECGETPSDAARLGCKFDLSAFAWVPPACFDGEMMEDFLNSSDWKWSLDREGQQMVSEEYARTGDFEYLYTTATYHATHCKYAYKRLTRAMLLRDQSGIDGYIGGIGHVDHCMHMIEMAAAGNTDIWGTGKAYTKMASCGQGVFESGNGWFGWDNGQKIWELP</sequence>
<evidence type="ECO:0000313" key="2">
    <source>
        <dbReference type="EMBL" id="PLB53337.1"/>
    </source>
</evidence>
<dbReference type="VEuPathDB" id="FungiDB:P170DRAFT_325644"/>
<dbReference type="PANTHER" id="PTHR35896">
    <property type="entry name" value="IG-LIKE DOMAIN-CONTAINING PROTEIN"/>
    <property type="match status" value="1"/>
</dbReference>
<dbReference type="RefSeq" id="XP_024708639.1">
    <property type="nucleotide sequence ID" value="XM_024843342.1"/>
</dbReference>
<comment type="caution">
    <text evidence="2">The sequence shown here is derived from an EMBL/GenBank/DDBJ whole genome shotgun (WGS) entry which is preliminary data.</text>
</comment>
<feature type="signal peptide" evidence="1">
    <location>
        <begin position="1"/>
        <end position="18"/>
    </location>
</feature>
<name>A0A2I2GKF3_9EURO</name>
<evidence type="ECO:0000313" key="3">
    <source>
        <dbReference type="Proteomes" id="UP000234275"/>
    </source>
</evidence>
<dbReference type="PANTHER" id="PTHR35896:SF3">
    <property type="entry name" value="MAJOR FACILITATOR SUPERFAMILY TRANSPORTER"/>
    <property type="match status" value="1"/>
</dbReference>
<protein>
    <submittedName>
        <fullName evidence="2">Uncharacterized protein</fullName>
    </submittedName>
</protein>
<dbReference type="Proteomes" id="UP000234275">
    <property type="component" value="Unassembled WGS sequence"/>
</dbReference>
<feature type="non-terminal residue" evidence="2">
    <location>
        <position position="195"/>
    </location>
</feature>
<organism evidence="2 3">
    <name type="scientific">Aspergillus steynii IBT 23096</name>
    <dbReference type="NCBI Taxonomy" id="1392250"/>
    <lineage>
        <taxon>Eukaryota</taxon>
        <taxon>Fungi</taxon>
        <taxon>Dikarya</taxon>
        <taxon>Ascomycota</taxon>
        <taxon>Pezizomycotina</taxon>
        <taxon>Eurotiomycetes</taxon>
        <taxon>Eurotiomycetidae</taxon>
        <taxon>Eurotiales</taxon>
        <taxon>Aspergillaceae</taxon>
        <taxon>Aspergillus</taxon>
        <taxon>Aspergillus subgen. Circumdati</taxon>
    </lineage>
</organism>
<keyword evidence="3" id="KW-1185">Reference proteome</keyword>
<dbReference type="GeneID" id="36551042"/>